<organism evidence="12 13">
    <name type="scientific">Cladophialophora chaetospira</name>
    <dbReference type="NCBI Taxonomy" id="386627"/>
    <lineage>
        <taxon>Eukaryota</taxon>
        <taxon>Fungi</taxon>
        <taxon>Dikarya</taxon>
        <taxon>Ascomycota</taxon>
        <taxon>Pezizomycotina</taxon>
        <taxon>Eurotiomycetes</taxon>
        <taxon>Chaetothyriomycetidae</taxon>
        <taxon>Chaetothyriales</taxon>
        <taxon>Herpotrichiellaceae</taxon>
        <taxon>Cladophialophora</taxon>
    </lineage>
</organism>
<evidence type="ECO:0000256" key="7">
    <source>
        <dbReference type="ARBA" id="ARBA00023316"/>
    </source>
</evidence>
<evidence type="ECO:0000259" key="10">
    <source>
        <dbReference type="Pfam" id="PF10287"/>
    </source>
</evidence>
<evidence type="ECO:0000256" key="9">
    <source>
        <dbReference type="SAM" id="SignalP"/>
    </source>
</evidence>
<dbReference type="Proteomes" id="UP001172673">
    <property type="component" value="Unassembled WGS sequence"/>
</dbReference>
<keyword evidence="4 9" id="KW-0732">Signal</keyword>
<dbReference type="EC" id="3.2.1.39" evidence="3"/>
<accession>A0AA39CIU7</accession>
<dbReference type="InterPro" id="IPR018807">
    <property type="entry name" value="YJL171C/Tos1_N"/>
</dbReference>
<dbReference type="PANTHER" id="PTHR31737:SF2">
    <property type="entry name" value="PROTEIN TOS1"/>
    <property type="match status" value="1"/>
</dbReference>
<name>A0AA39CIU7_9EURO</name>
<dbReference type="Pfam" id="PF10287">
    <property type="entry name" value="YJL171C_Tos1_C"/>
    <property type="match status" value="1"/>
</dbReference>
<dbReference type="AlphaFoldDB" id="A0AA39CIU7"/>
<dbReference type="PANTHER" id="PTHR31737">
    <property type="entry name" value="PROTEIN TOS1"/>
    <property type="match status" value="1"/>
</dbReference>
<proteinExistence type="inferred from homology"/>
<evidence type="ECO:0000256" key="4">
    <source>
        <dbReference type="ARBA" id="ARBA00022729"/>
    </source>
</evidence>
<keyword evidence="6" id="KW-0326">Glycosidase</keyword>
<feature type="compositionally biased region" description="Basic and acidic residues" evidence="8">
    <location>
        <begin position="131"/>
        <end position="142"/>
    </location>
</feature>
<evidence type="ECO:0000259" key="11">
    <source>
        <dbReference type="Pfam" id="PF10290"/>
    </source>
</evidence>
<feature type="region of interest" description="Disordered" evidence="8">
    <location>
        <begin position="102"/>
        <end position="142"/>
    </location>
</feature>
<feature type="compositionally biased region" description="Low complexity" evidence="8">
    <location>
        <begin position="184"/>
        <end position="204"/>
    </location>
</feature>
<dbReference type="InterPro" id="IPR018805">
    <property type="entry name" value="YJL171C/Tos1_C"/>
</dbReference>
<feature type="compositionally biased region" description="Polar residues" evidence="8">
    <location>
        <begin position="102"/>
        <end position="112"/>
    </location>
</feature>
<feature type="region of interest" description="Disordered" evidence="8">
    <location>
        <begin position="169"/>
        <end position="204"/>
    </location>
</feature>
<evidence type="ECO:0000256" key="3">
    <source>
        <dbReference type="ARBA" id="ARBA00012780"/>
    </source>
</evidence>
<feature type="domain" description="Cell wall protein YJL171C/Tos1 N-terminal" evidence="11">
    <location>
        <begin position="38"/>
        <end position="98"/>
    </location>
</feature>
<dbReference type="EMBL" id="JAPDRK010000007">
    <property type="protein sequence ID" value="KAJ9610559.1"/>
    <property type="molecule type" value="Genomic_DNA"/>
</dbReference>
<dbReference type="GO" id="GO:0009277">
    <property type="term" value="C:fungal-type cell wall"/>
    <property type="evidence" value="ECO:0007669"/>
    <property type="project" value="TreeGrafter"/>
</dbReference>
<protein>
    <recommendedName>
        <fullName evidence="3">glucan endo-1,3-beta-D-glucosidase</fullName>
        <ecNumber evidence="3">3.2.1.39</ecNumber>
    </recommendedName>
</protein>
<evidence type="ECO:0000256" key="5">
    <source>
        <dbReference type="ARBA" id="ARBA00022801"/>
    </source>
</evidence>
<keyword evidence="5" id="KW-0378">Hydrolase</keyword>
<comment type="caution">
    <text evidence="12">The sequence shown here is derived from an EMBL/GenBank/DDBJ whole genome shotgun (WGS) entry which is preliminary data.</text>
</comment>
<keyword evidence="13" id="KW-1185">Reference proteome</keyword>
<evidence type="ECO:0000256" key="6">
    <source>
        <dbReference type="ARBA" id="ARBA00023295"/>
    </source>
</evidence>
<feature type="domain" description="Cell wall protein YJL171C/Tos1 C-terminal" evidence="10">
    <location>
        <begin position="206"/>
        <end position="424"/>
    </location>
</feature>
<comment type="catalytic activity">
    <reaction evidence="1">
        <text>Hydrolysis of (1-&gt;3)-beta-D-glucosidic linkages in (1-&gt;3)-beta-D-glucans.</text>
        <dbReference type="EC" id="3.2.1.39"/>
    </reaction>
</comment>
<dbReference type="GO" id="GO:0071555">
    <property type="term" value="P:cell wall organization"/>
    <property type="evidence" value="ECO:0007669"/>
    <property type="project" value="UniProtKB-KW"/>
</dbReference>
<feature type="signal peptide" evidence="9">
    <location>
        <begin position="1"/>
        <end position="21"/>
    </location>
</feature>
<evidence type="ECO:0000256" key="2">
    <source>
        <dbReference type="ARBA" id="ARBA00006055"/>
    </source>
</evidence>
<reference evidence="12" key="1">
    <citation type="submission" date="2022-10" db="EMBL/GenBank/DDBJ databases">
        <title>Culturing micro-colonial fungi from biological soil crusts in the Mojave desert and describing Neophaeococcomyces mojavensis, and introducing the new genera and species Taxawa tesnikishii.</title>
        <authorList>
            <person name="Kurbessoian T."/>
            <person name="Stajich J.E."/>
        </authorList>
    </citation>
    <scope>NUCLEOTIDE SEQUENCE</scope>
    <source>
        <strain evidence="12">TK_41</strain>
    </source>
</reference>
<dbReference type="GO" id="GO:0042973">
    <property type="term" value="F:glucan endo-1,3-beta-D-glucosidase activity"/>
    <property type="evidence" value="ECO:0007669"/>
    <property type="project" value="UniProtKB-EC"/>
</dbReference>
<feature type="compositionally biased region" description="Basic residues" evidence="8">
    <location>
        <begin position="113"/>
        <end position="123"/>
    </location>
</feature>
<gene>
    <name evidence="12" type="primary">TOS1</name>
    <name evidence="12" type="ORF">H2200_005336</name>
</gene>
<evidence type="ECO:0000313" key="13">
    <source>
        <dbReference type="Proteomes" id="UP001172673"/>
    </source>
</evidence>
<sequence length="444" mass="46844">MNYALTISTLLALAGAAAVVAQNNCYQEKGNWYCSAVQAISYSNFGTPGKYQKVATMGSSGECDFAAQSYSGGMAPMDEEVSWHFRGPIQLKQFAFYTAGSGNSKRSTNSNPHQRRYAHKHLHNPGPPNIDDGKEEHQEHRRGVGDWVTATINGEVVSWQNQYTGGAAATPAPAANNDGGQRVAPGSASAAYSAPPPAASMNAGSGNWGRQSYYNAEQGTADGLVFLNYHGGEGSGVFDTTWGMSLSFASADNSAGSASPVTLADTLIADNSEFVIMSDKPCSGGSCGIVRDGTVAYHGFDGASKLFLLEFGMPLSGNTGFNGDMPAAWVLNAQIPRTIQYGNCSCWTSGCGEFDVFEVLDSGNQKCKSTWHGINAKGDSNWFQRPTRGTMKAAVVFDGSASTAHIVVLSDNFSFDESVPQASIAASLNSISDPTKNIRVALDS</sequence>
<feature type="chain" id="PRO_5041317457" description="glucan endo-1,3-beta-D-glucosidase" evidence="9">
    <location>
        <begin position="22"/>
        <end position="444"/>
    </location>
</feature>
<comment type="similarity">
    <text evidence="2">Belongs to the PGA52 family.</text>
</comment>
<evidence type="ECO:0000256" key="1">
    <source>
        <dbReference type="ARBA" id="ARBA00000382"/>
    </source>
</evidence>
<evidence type="ECO:0000313" key="12">
    <source>
        <dbReference type="EMBL" id="KAJ9610559.1"/>
    </source>
</evidence>
<evidence type="ECO:0000256" key="8">
    <source>
        <dbReference type="SAM" id="MobiDB-lite"/>
    </source>
</evidence>
<dbReference type="Pfam" id="PF10290">
    <property type="entry name" value="YJL171C_Tos1_N"/>
    <property type="match status" value="1"/>
</dbReference>
<keyword evidence="7" id="KW-0961">Cell wall biogenesis/degradation</keyword>